<dbReference type="InterPro" id="IPR029064">
    <property type="entry name" value="Ribosomal_eL30-like_sf"/>
</dbReference>
<keyword evidence="3 4" id="KW-0687">Ribonucleoprotein</keyword>
<organism evidence="6">
    <name type="scientific">Coccolithus braarudii</name>
    <dbReference type="NCBI Taxonomy" id="221442"/>
    <lineage>
        <taxon>Eukaryota</taxon>
        <taxon>Haptista</taxon>
        <taxon>Haptophyta</taxon>
        <taxon>Prymnesiophyceae</taxon>
        <taxon>Coccolithales</taxon>
        <taxon>Coccolithaceae</taxon>
        <taxon>Coccolithus</taxon>
    </lineage>
</organism>
<dbReference type="Gene3D" id="3.30.1330.30">
    <property type="match status" value="1"/>
</dbReference>
<evidence type="ECO:0000256" key="2">
    <source>
        <dbReference type="ARBA" id="ARBA00022980"/>
    </source>
</evidence>
<dbReference type="InterPro" id="IPR047860">
    <property type="entry name" value="Ribosomal_eS12_CS"/>
</dbReference>
<gene>
    <name evidence="6" type="ORF">CPEL01642_LOCUS6338</name>
</gene>
<evidence type="ECO:0000256" key="1">
    <source>
        <dbReference type="ARBA" id="ARBA00005824"/>
    </source>
</evidence>
<dbReference type="InterPro" id="IPR004038">
    <property type="entry name" value="Ribosomal_eL8/eL30/eS12/Gad45"/>
</dbReference>
<dbReference type="PROSITE" id="PS01189">
    <property type="entry name" value="RIBOSOMAL_S12E"/>
    <property type="match status" value="1"/>
</dbReference>
<dbReference type="Pfam" id="PF01248">
    <property type="entry name" value="Ribosomal_L7Ae"/>
    <property type="match status" value="1"/>
</dbReference>
<evidence type="ECO:0000256" key="3">
    <source>
        <dbReference type="ARBA" id="ARBA00023274"/>
    </source>
</evidence>
<evidence type="ECO:0000256" key="4">
    <source>
        <dbReference type="RuleBase" id="RU000670"/>
    </source>
</evidence>
<feature type="domain" description="Ribosomal protein eL8/eL30/eS12/Gadd45" evidence="5">
    <location>
        <begin position="26"/>
        <end position="119"/>
    </location>
</feature>
<sequence>MADDNETMDVVQEVVEAPASEMSVIDALKQVLKKALVFDGLRRGLHECVKALDAGKARLCILAKDCDNEEYKKLVQALCAESGVHLIMADAGTEISEWCGLAKLDAEGNVRKAVRCSVAVVTDFGEESSALNVVLNYVKSQKE</sequence>
<evidence type="ECO:0000259" key="5">
    <source>
        <dbReference type="Pfam" id="PF01248"/>
    </source>
</evidence>
<reference evidence="6" key="1">
    <citation type="submission" date="2021-01" db="EMBL/GenBank/DDBJ databases">
        <authorList>
            <person name="Corre E."/>
            <person name="Pelletier E."/>
            <person name="Niang G."/>
            <person name="Scheremetjew M."/>
            <person name="Finn R."/>
            <person name="Kale V."/>
            <person name="Holt S."/>
            <person name="Cochrane G."/>
            <person name="Meng A."/>
            <person name="Brown T."/>
            <person name="Cohen L."/>
        </authorList>
    </citation>
    <scope>NUCLEOTIDE SEQUENCE</scope>
    <source>
        <strain evidence="6">PLY182g</strain>
    </source>
</reference>
<dbReference type="InterPro" id="IPR000530">
    <property type="entry name" value="Ribosomal_eS12"/>
</dbReference>
<dbReference type="GO" id="GO:0003735">
    <property type="term" value="F:structural constituent of ribosome"/>
    <property type="evidence" value="ECO:0007669"/>
    <property type="project" value="InterPro"/>
</dbReference>
<dbReference type="GO" id="GO:1990904">
    <property type="term" value="C:ribonucleoprotein complex"/>
    <property type="evidence" value="ECO:0007669"/>
    <property type="project" value="UniProtKB-KW"/>
</dbReference>
<dbReference type="EMBL" id="HBEY01013157">
    <property type="protein sequence ID" value="CAD8603003.1"/>
    <property type="molecule type" value="Transcribed_RNA"/>
</dbReference>
<keyword evidence="2 4" id="KW-0689">Ribosomal protein</keyword>
<name>A0A7S0Q005_9EUKA</name>
<accession>A0A7S0Q005</accession>
<dbReference type="PANTHER" id="PTHR11843">
    <property type="entry name" value="40S RIBOSOMAL PROTEIN S12"/>
    <property type="match status" value="1"/>
</dbReference>
<dbReference type="GO" id="GO:0005840">
    <property type="term" value="C:ribosome"/>
    <property type="evidence" value="ECO:0007669"/>
    <property type="project" value="UniProtKB-KW"/>
</dbReference>
<dbReference type="PRINTS" id="PR00972">
    <property type="entry name" value="RIBSOMALS12E"/>
</dbReference>
<dbReference type="GO" id="GO:0006412">
    <property type="term" value="P:translation"/>
    <property type="evidence" value="ECO:0007669"/>
    <property type="project" value="InterPro"/>
</dbReference>
<proteinExistence type="inferred from homology"/>
<evidence type="ECO:0000313" key="6">
    <source>
        <dbReference type="EMBL" id="CAD8603003.1"/>
    </source>
</evidence>
<dbReference type="AlphaFoldDB" id="A0A7S0Q005"/>
<protein>
    <recommendedName>
        <fullName evidence="4">40S ribosomal protein S12</fullName>
    </recommendedName>
</protein>
<dbReference type="SUPFAM" id="SSF55315">
    <property type="entry name" value="L30e-like"/>
    <property type="match status" value="1"/>
</dbReference>
<comment type="similarity">
    <text evidence="1 4">Belongs to the eukaryotic ribosomal protein eS12 family.</text>
</comment>